<dbReference type="Proteomes" id="UP000233551">
    <property type="component" value="Unassembled WGS sequence"/>
</dbReference>
<protein>
    <submittedName>
        <fullName evidence="2">Uncharacterized protein</fullName>
    </submittedName>
</protein>
<accession>A0A2I0JM18</accession>
<sequence length="89" mass="9813">MRGRGRRPLHWDCRYPRRMPASSVSDGNLGGGIRVADWWPQPRINRGPPIRGWGRQSTTLTLPQRSLASSVGTGDLGGGVRVANWNPQP</sequence>
<dbReference type="AlphaFoldDB" id="A0A2I0JM18"/>
<gene>
    <name evidence="2" type="ORF">CRG98_022280</name>
</gene>
<proteinExistence type="predicted"/>
<comment type="caution">
    <text evidence="2">The sequence shown here is derived from an EMBL/GenBank/DDBJ whole genome shotgun (WGS) entry which is preliminary data.</text>
</comment>
<reference evidence="2 3" key="1">
    <citation type="submission" date="2017-11" db="EMBL/GenBank/DDBJ databases">
        <title>De-novo sequencing of pomegranate (Punica granatum L.) genome.</title>
        <authorList>
            <person name="Akparov Z."/>
            <person name="Amiraslanov A."/>
            <person name="Hajiyeva S."/>
            <person name="Abbasov M."/>
            <person name="Kaur K."/>
            <person name="Hamwieh A."/>
            <person name="Solovyev V."/>
            <person name="Salamov A."/>
            <person name="Braich B."/>
            <person name="Kosarev P."/>
            <person name="Mahmoud A."/>
            <person name="Hajiyev E."/>
            <person name="Babayeva S."/>
            <person name="Izzatullayeva V."/>
            <person name="Mammadov A."/>
            <person name="Mammadov A."/>
            <person name="Sharifova S."/>
            <person name="Ojaghi J."/>
            <person name="Eynullazada K."/>
            <person name="Bayramov B."/>
            <person name="Abdulazimova A."/>
            <person name="Shahmuradov I."/>
        </authorList>
    </citation>
    <scope>NUCLEOTIDE SEQUENCE [LARGE SCALE GENOMIC DNA]</scope>
    <source>
        <strain evidence="3">cv. AG2017</strain>
        <tissue evidence="2">Leaf</tissue>
    </source>
</reference>
<dbReference type="EMBL" id="PGOL01001512">
    <property type="protein sequence ID" value="PKI57335.1"/>
    <property type="molecule type" value="Genomic_DNA"/>
</dbReference>
<feature type="region of interest" description="Disordered" evidence="1">
    <location>
        <begin position="68"/>
        <end position="89"/>
    </location>
</feature>
<evidence type="ECO:0000256" key="1">
    <source>
        <dbReference type="SAM" id="MobiDB-lite"/>
    </source>
</evidence>
<keyword evidence="3" id="KW-1185">Reference proteome</keyword>
<evidence type="ECO:0000313" key="3">
    <source>
        <dbReference type="Proteomes" id="UP000233551"/>
    </source>
</evidence>
<name>A0A2I0JM18_PUNGR</name>
<evidence type="ECO:0000313" key="2">
    <source>
        <dbReference type="EMBL" id="PKI57335.1"/>
    </source>
</evidence>
<organism evidence="2 3">
    <name type="scientific">Punica granatum</name>
    <name type="common">Pomegranate</name>
    <dbReference type="NCBI Taxonomy" id="22663"/>
    <lineage>
        <taxon>Eukaryota</taxon>
        <taxon>Viridiplantae</taxon>
        <taxon>Streptophyta</taxon>
        <taxon>Embryophyta</taxon>
        <taxon>Tracheophyta</taxon>
        <taxon>Spermatophyta</taxon>
        <taxon>Magnoliopsida</taxon>
        <taxon>eudicotyledons</taxon>
        <taxon>Gunneridae</taxon>
        <taxon>Pentapetalae</taxon>
        <taxon>rosids</taxon>
        <taxon>malvids</taxon>
        <taxon>Myrtales</taxon>
        <taxon>Lythraceae</taxon>
        <taxon>Punica</taxon>
    </lineage>
</organism>